<protein>
    <submittedName>
        <fullName evidence="2 3">Uncharacterized protein</fullName>
    </submittedName>
</protein>
<reference evidence="3" key="4">
    <citation type="journal article" date="2015" name="G3 (Bethesda)">
        <title>Genome sequences of three phytopathogenic species of the Magnaporthaceae family of fungi.</title>
        <authorList>
            <person name="Okagaki L.H."/>
            <person name="Nunes C.C."/>
            <person name="Sailsbery J."/>
            <person name="Clay B."/>
            <person name="Brown D."/>
            <person name="John T."/>
            <person name="Oh Y."/>
            <person name="Young N."/>
            <person name="Fitzgerald M."/>
            <person name="Haas B.J."/>
            <person name="Zeng Q."/>
            <person name="Young S."/>
            <person name="Adiconis X."/>
            <person name="Fan L."/>
            <person name="Levin J.Z."/>
            <person name="Mitchell T.K."/>
            <person name="Okubara P.A."/>
            <person name="Farman M.L."/>
            <person name="Kohn L.M."/>
            <person name="Birren B."/>
            <person name="Ma L.-J."/>
            <person name="Dean R.A."/>
        </authorList>
    </citation>
    <scope>NUCLEOTIDE SEQUENCE</scope>
    <source>
        <strain evidence="3">ATCC 64411 / 73-15</strain>
    </source>
</reference>
<accession>A0A0C4E604</accession>
<name>A0A0C4E604_MAGP6</name>
<feature type="compositionally biased region" description="Basic residues" evidence="1">
    <location>
        <begin position="1"/>
        <end position="11"/>
    </location>
</feature>
<reference evidence="4" key="1">
    <citation type="submission" date="2010-05" db="EMBL/GenBank/DDBJ databases">
        <title>The genome sequence of Magnaporthe poae strain ATCC 64411.</title>
        <authorList>
            <person name="Ma L.-J."/>
            <person name="Dead R."/>
            <person name="Young S."/>
            <person name="Zeng Q."/>
            <person name="Koehrsen M."/>
            <person name="Alvarado L."/>
            <person name="Berlin A."/>
            <person name="Chapman S.B."/>
            <person name="Chen Z."/>
            <person name="Freedman E."/>
            <person name="Gellesch M."/>
            <person name="Goldberg J."/>
            <person name="Griggs A."/>
            <person name="Gujja S."/>
            <person name="Heilman E.R."/>
            <person name="Heiman D."/>
            <person name="Hepburn T."/>
            <person name="Howarth C."/>
            <person name="Jen D."/>
            <person name="Larson L."/>
            <person name="Mehta T."/>
            <person name="Neiman D."/>
            <person name="Pearson M."/>
            <person name="Roberts A."/>
            <person name="Saif S."/>
            <person name="Shea T."/>
            <person name="Shenoy N."/>
            <person name="Sisk P."/>
            <person name="Stolte C."/>
            <person name="Sykes S."/>
            <person name="Walk T."/>
            <person name="White J."/>
            <person name="Yandava C."/>
            <person name="Haas B."/>
            <person name="Nusbaum C."/>
            <person name="Birren B."/>
        </authorList>
    </citation>
    <scope>NUCLEOTIDE SEQUENCE [LARGE SCALE GENOMIC DNA]</scope>
    <source>
        <strain evidence="4">ATCC 64411 / 73-15</strain>
    </source>
</reference>
<dbReference type="EMBL" id="GL876972">
    <property type="protein sequence ID" value="KLU88952.1"/>
    <property type="molecule type" value="Genomic_DNA"/>
</dbReference>
<keyword evidence="4" id="KW-1185">Reference proteome</keyword>
<gene>
    <name evidence="2" type="ORF">MAPG_07933</name>
</gene>
<reference evidence="2" key="3">
    <citation type="submission" date="2011-03" db="EMBL/GenBank/DDBJ databases">
        <title>Annotation of Magnaporthe poae ATCC 64411.</title>
        <authorList>
            <person name="Ma L.-J."/>
            <person name="Dead R."/>
            <person name="Young S.K."/>
            <person name="Zeng Q."/>
            <person name="Gargeya S."/>
            <person name="Fitzgerald M."/>
            <person name="Haas B."/>
            <person name="Abouelleil A."/>
            <person name="Alvarado L."/>
            <person name="Arachchi H.M."/>
            <person name="Berlin A."/>
            <person name="Brown A."/>
            <person name="Chapman S.B."/>
            <person name="Chen Z."/>
            <person name="Dunbar C."/>
            <person name="Freedman E."/>
            <person name="Gearin G."/>
            <person name="Gellesch M."/>
            <person name="Goldberg J."/>
            <person name="Griggs A."/>
            <person name="Gujja S."/>
            <person name="Heiman D."/>
            <person name="Howarth C."/>
            <person name="Larson L."/>
            <person name="Lui A."/>
            <person name="MacDonald P.J.P."/>
            <person name="Mehta T."/>
            <person name="Montmayeur A."/>
            <person name="Murphy C."/>
            <person name="Neiman D."/>
            <person name="Pearson M."/>
            <person name="Priest M."/>
            <person name="Roberts A."/>
            <person name="Saif S."/>
            <person name="Shea T."/>
            <person name="Shenoy N."/>
            <person name="Sisk P."/>
            <person name="Stolte C."/>
            <person name="Sykes S."/>
            <person name="Yandava C."/>
            <person name="Wortman J."/>
            <person name="Nusbaum C."/>
            <person name="Birren B."/>
        </authorList>
    </citation>
    <scope>NUCLEOTIDE SEQUENCE</scope>
    <source>
        <strain evidence="2">ATCC 64411</strain>
    </source>
</reference>
<evidence type="ECO:0000313" key="2">
    <source>
        <dbReference type="EMBL" id="KLU88952.1"/>
    </source>
</evidence>
<reference evidence="2" key="2">
    <citation type="submission" date="2010-05" db="EMBL/GenBank/DDBJ databases">
        <title>The Genome Sequence of Magnaporthe poae strain ATCC 64411.</title>
        <authorList>
            <consortium name="The Broad Institute Genome Sequencing Platform"/>
            <consortium name="Broad Institute Genome Sequencing Center for Infectious Disease"/>
            <person name="Ma L.-J."/>
            <person name="Dead R."/>
            <person name="Young S."/>
            <person name="Zeng Q."/>
            <person name="Koehrsen M."/>
            <person name="Alvarado L."/>
            <person name="Berlin A."/>
            <person name="Chapman S.B."/>
            <person name="Chen Z."/>
            <person name="Freedman E."/>
            <person name="Gellesch M."/>
            <person name="Goldberg J."/>
            <person name="Griggs A."/>
            <person name="Gujja S."/>
            <person name="Heilman E.R."/>
            <person name="Heiman D."/>
            <person name="Hepburn T."/>
            <person name="Howarth C."/>
            <person name="Jen D."/>
            <person name="Larson L."/>
            <person name="Mehta T."/>
            <person name="Neiman D."/>
            <person name="Pearson M."/>
            <person name="Roberts A."/>
            <person name="Saif S."/>
            <person name="Shea T."/>
            <person name="Shenoy N."/>
            <person name="Sisk P."/>
            <person name="Stolte C."/>
            <person name="Sykes S."/>
            <person name="Walk T."/>
            <person name="White J."/>
            <person name="Yandava C."/>
            <person name="Haas B."/>
            <person name="Nusbaum C."/>
            <person name="Birren B."/>
        </authorList>
    </citation>
    <scope>NUCLEOTIDE SEQUENCE</scope>
    <source>
        <strain evidence="2">ATCC 64411</strain>
    </source>
</reference>
<organism evidence="3 4">
    <name type="scientific">Magnaporthiopsis poae (strain ATCC 64411 / 73-15)</name>
    <name type="common">Kentucky bluegrass fungus</name>
    <name type="synonym">Magnaporthe poae</name>
    <dbReference type="NCBI Taxonomy" id="644358"/>
    <lineage>
        <taxon>Eukaryota</taxon>
        <taxon>Fungi</taxon>
        <taxon>Dikarya</taxon>
        <taxon>Ascomycota</taxon>
        <taxon>Pezizomycotina</taxon>
        <taxon>Sordariomycetes</taxon>
        <taxon>Sordariomycetidae</taxon>
        <taxon>Magnaporthales</taxon>
        <taxon>Magnaporthaceae</taxon>
        <taxon>Magnaporthiopsis</taxon>
    </lineage>
</organism>
<dbReference type="VEuPathDB" id="FungiDB:MAPG_07933"/>
<reference evidence="3" key="5">
    <citation type="submission" date="2015-06" db="UniProtKB">
        <authorList>
            <consortium name="EnsemblFungi"/>
        </authorList>
    </citation>
    <scope>IDENTIFICATION</scope>
    <source>
        <strain evidence="3">ATCC 64411</strain>
    </source>
</reference>
<dbReference type="AlphaFoldDB" id="A0A0C4E604"/>
<dbReference type="Proteomes" id="UP000011715">
    <property type="component" value="Unassembled WGS sequence"/>
</dbReference>
<sequence length="106" mass="11245">MGGAGKKKRPGSCHFLLPTPTHGQLKTAASKRGIDKGGGTREGVNSTGAAGAANVVATNSGLKFAISVKRKEKKKVRWTHATEFDHDDDLPISFRPQQPRAGLLLL</sequence>
<evidence type="ECO:0000256" key="1">
    <source>
        <dbReference type="SAM" id="MobiDB-lite"/>
    </source>
</evidence>
<feature type="region of interest" description="Disordered" evidence="1">
    <location>
        <begin position="1"/>
        <end position="47"/>
    </location>
</feature>
<evidence type="ECO:0000313" key="4">
    <source>
        <dbReference type="Proteomes" id="UP000011715"/>
    </source>
</evidence>
<dbReference type="EnsemblFungi" id="MAPG_07933T0">
    <property type="protein sequence ID" value="MAPG_07933T0"/>
    <property type="gene ID" value="MAPG_07933"/>
</dbReference>
<dbReference type="EMBL" id="ADBL01001917">
    <property type="status" value="NOT_ANNOTATED_CDS"/>
    <property type="molecule type" value="Genomic_DNA"/>
</dbReference>
<evidence type="ECO:0000313" key="3">
    <source>
        <dbReference type="EnsemblFungi" id="MAPG_07933T0"/>
    </source>
</evidence>
<proteinExistence type="predicted"/>